<dbReference type="Proteomes" id="UP001283361">
    <property type="component" value="Unassembled WGS sequence"/>
</dbReference>
<name>A0AAE1EBM1_9GAST</name>
<protein>
    <submittedName>
        <fullName evidence="1">Uncharacterized protein</fullName>
    </submittedName>
</protein>
<evidence type="ECO:0000313" key="2">
    <source>
        <dbReference type="Proteomes" id="UP001283361"/>
    </source>
</evidence>
<sequence length="43" mass="4790">MKVACQLKATLCQPQSVFETAFRIILSCVTFSLVSTKLEIGKR</sequence>
<dbReference type="AlphaFoldDB" id="A0AAE1EBM1"/>
<accession>A0AAE1EBM1</accession>
<evidence type="ECO:0000313" key="1">
    <source>
        <dbReference type="EMBL" id="KAK3801659.1"/>
    </source>
</evidence>
<reference evidence="1" key="1">
    <citation type="journal article" date="2023" name="G3 (Bethesda)">
        <title>A reference genome for the long-term kleptoplast-retaining sea slug Elysia crispata morphotype clarki.</title>
        <authorList>
            <person name="Eastman K.E."/>
            <person name="Pendleton A.L."/>
            <person name="Shaikh M.A."/>
            <person name="Suttiyut T."/>
            <person name="Ogas R."/>
            <person name="Tomko P."/>
            <person name="Gavelis G."/>
            <person name="Widhalm J.R."/>
            <person name="Wisecaver J.H."/>
        </authorList>
    </citation>
    <scope>NUCLEOTIDE SEQUENCE</scope>
    <source>
        <strain evidence="1">ECLA1</strain>
    </source>
</reference>
<organism evidence="1 2">
    <name type="scientific">Elysia crispata</name>
    <name type="common">lettuce slug</name>
    <dbReference type="NCBI Taxonomy" id="231223"/>
    <lineage>
        <taxon>Eukaryota</taxon>
        <taxon>Metazoa</taxon>
        <taxon>Spiralia</taxon>
        <taxon>Lophotrochozoa</taxon>
        <taxon>Mollusca</taxon>
        <taxon>Gastropoda</taxon>
        <taxon>Heterobranchia</taxon>
        <taxon>Euthyneura</taxon>
        <taxon>Panpulmonata</taxon>
        <taxon>Sacoglossa</taxon>
        <taxon>Placobranchoidea</taxon>
        <taxon>Plakobranchidae</taxon>
        <taxon>Elysia</taxon>
    </lineage>
</organism>
<keyword evidence="2" id="KW-1185">Reference proteome</keyword>
<gene>
    <name evidence="1" type="ORF">RRG08_033846</name>
</gene>
<comment type="caution">
    <text evidence="1">The sequence shown here is derived from an EMBL/GenBank/DDBJ whole genome shotgun (WGS) entry which is preliminary data.</text>
</comment>
<dbReference type="EMBL" id="JAWDGP010000286">
    <property type="protein sequence ID" value="KAK3801659.1"/>
    <property type="molecule type" value="Genomic_DNA"/>
</dbReference>
<proteinExistence type="predicted"/>